<reference evidence="1" key="1">
    <citation type="journal article" date="2014" name="Front. Microbiol.">
        <title>High frequency of phylogenetically diverse reductive dehalogenase-homologous genes in deep subseafloor sedimentary metagenomes.</title>
        <authorList>
            <person name="Kawai M."/>
            <person name="Futagami T."/>
            <person name="Toyoda A."/>
            <person name="Takaki Y."/>
            <person name="Nishi S."/>
            <person name="Hori S."/>
            <person name="Arai W."/>
            <person name="Tsubouchi T."/>
            <person name="Morono Y."/>
            <person name="Uchiyama I."/>
            <person name="Ito T."/>
            <person name="Fujiyama A."/>
            <person name="Inagaki F."/>
            <person name="Takami H."/>
        </authorList>
    </citation>
    <scope>NUCLEOTIDE SEQUENCE</scope>
    <source>
        <strain evidence="1">Expedition CK06-06</strain>
    </source>
</reference>
<evidence type="ECO:0000313" key="1">
    <source>
        <dbReference type="EMBL" id="GAJ23819.1"/>
    </source>
</evidence>
<feature type="non-terminal residue" evidence="1">
    <location>
        <position position="59"/>
    </location>
</feature>
<sequence>MITLDPSAYEYASKMKNFSQWVRDQLDAHSKGEDLAAAIRQRNFWKAEYDKLQEMKDER</sequence>
<protein>
    <submittedName>
        <fullName evidence="1">Uncharacterized protein</fullName>
    </submittedName>
</protein>
<accession>X1V2A4</accession>
<comment type="caution">
    <text evidence="1">The sequence shown here is derived from an EMBL/GenBank/DDBJ whole genome shotgun (WGS) entry which is preliminary data.</text>
</comment>
<gene>
    <name evidence="1" type="ORF">S12H4_59198</name>
</gene>
<organism evidence="1">
    <name type="scientific">marine sediment metagenome</name>
    <dbReference type="NCBI Taxonomy" id="412755"/>
    <lineage>
        <taxon>unclassified sequences</taxon>
        <taxon>metagenomes</taxon>
        <taxon>ecological metagenomes</taxon>
    </lineage>
</organism>
<dbReference type="EMBL" id="BARW01038612">
    <property type="protein sequence ID" value="GAJ23819.1"/>
    <property type="molecule type" value="Genomic_DNA"/>
</dbReference>
<proteinExistence type="predicted"/>
<name>X1V2A4_9ZZZZ</name>
<dbReference type="AlphaFoldDB" id="X1V2A4"/>